<organism evidence="4 5">
    <name type="scientific">Strongylocentrotus purpuratus</name>
    <name type="common">Purple sea urchin</name>
    <dbReference type="NCBI Taxonomy" id="7668"/>
    <lineage>
        <taxon>Eukaryota</taxon>
        <taxon>Metazoa</taxon>
        <taxon>Echinodermata</taxon>
        <taxon>Eleutherozoa</taxon>
        <taxon>Echinozoa</taxon>
        <taxon>Echinoidea</taxon>
        <taxon>Euechinoidea</taxon>
        <taxon>Echinacea</taxon>
        <taxon>Camarodonta</taxon>
        <taxon>Echinidea</taxon>
        <taxon>Strongylocentrotidae</taxon>
        <taxon>Strongylocentrotus</taxon>
    </lineage>
</organism>
<protein>
    <recommendedName>
        <fullName evidence="3">Sulfotransferase domain-containing protein</fullName>
    </recommendedName>
</protein>
<dbReference type="SUPFAM" id="SSF52540">
    <property type="entry name" value="P-loop containing nucleoside triphosphate hydrolases"/>
    <property type="match status" value="1"/>
</dbReference>
<keyword evidence="2" id="KW-0808">Transferase</keyword>
<dbReference type="EnsemblMetazoa" id="XM_030973380">
    <property type="protein sequence ID" value="XP_030829240"/>
    <property type="gene ID" value="LOC590946"/>
</dbReference>
<dbReference type="GeneID" id="590946"/>
<sequence>MALPAGMTQNPEMPGLFDFHEYEGLRMPKIVLKSSLDELKTFEVRPDDIWVCTYPKSGTHFIMEMTSLILADGDPMKIDRTTHLATISIVTVDRPFTVDAQQQGDEAQPPLAPMPFIDVIKKAPSPRKIACHLPFQLLPPNIEKRARVIYVARNPKDMIASTMRFVEKTVPYPGGFDQMVMDTMNGTTSFGPWFDHVMGYWKKRKEDNVLFLTFEEMKMNPAEAAQRVGKLLGRPLSPEILEKVVTKSGFEGMKKTYDKIEKASDKGKFLTKAAGQLPFMQKGVIGSWKERFTVAQNEAFDKWYQDKFAGCDLEFQFE</sequence>
<dbReference type="Gene3D" id="3.40.50.300">
    <property type="entry name" value="P-loop containing nucleotide triphosphate hydrolases"/>
    <property type="match status" value="1"/>
</dbReference>
<keyword evidence="5" id="KW-1185">Reference proteome</keyword>
<comment type="similarity">
    <text evidence="1">Belongs to the sulfotransferase 1 family.</text>
</comment>
<dbReference type="RefSeq" id="XP_030829240.1">
    <property type="nucleotide sequence ID" value="XM_030973380.1"/>
</dbReference>
<feature type="domain" description="Sulfotransferase" evidence="3">
    <location>
        <begin position="46"/>
        <end position="311"/>
    </location>
</feature>
<dbReference type="InterPro" id="IPR000863">
    <property type="entry name" value="Sulfotransferase_dom"/>
</dbReference>
<dbReference type="PANTHER" id="PTHR11783">
    <property type="entry name" value="SULFOTRANSFERASE SULT"/>
    <property type="match status" value="1"/>
</dbReference>
<dbReference type="GO" id="GO:0008146">
    <property type="term" value="F:sulfotransferase activity"/>
    <property type="evidence" value="ECO:0000318"/>
    <property type="project" value="GO_Central"/>
</dbReference>
<reference evidence="5" key="1">
    <citation type="submission" date="2015-02" db="EMBL/GenBank/DDBJ databases">
        <title>Genome sequencing for Strongylocentrotus purpuratus.</title>
        <authorList>
            <person name="Murali S."/>
            <person name="Liu Y."/>
            <person name="Vee V."/>
            <person name="English A."/>
            <person name="Wang M."/>
            <person name="Skinner E."/>
            <person name="Han Y."/>
            <person name="Muzny D.M."/>
            <person name="Worley K.C."/>
            <person name="Gibbs R.A."/>
        </authorList>
    </citation>
    <scope>NUCLEOTIDE SEQUENCE</scope>
</reference>
<dbReference type="Proteomes" id="UP000007110">
    <property type="component" value="Unassembled WGS sequence"/>
</dbReference>
<name>A0A7M7N0B5_STRPU</name>
<evidence type="ECO:0000256" key="1">
    <source>
        <dbReference type="ARBA" id="ARBA00005771"/>
    </source>
</evidence>
<dbReference type="InParanoid" id="A0A7M7N0B5"/>
<evidence type="ECO:0000313" key="4">
    <source>
        <dbReference type="EnsemblMetazoa" id="XP_030829240"/>
    </source>
</evidence>
<dbReference type="GO" id="GO:0005737">
    <property type="term" value="C:cytoplasm"/>
    <property type="evidence" value="ECO:0000318"/>
    <property type="project" value="GO_Central"/>
</dbReference>
<evidence type="ECO:0000259" key="3">
    <source>
        <dbReference type="Pfam" id="PF00685"/>
    </source>
</evidence>
<proteinExistence type="inferred from homology"/>
<dbReference type="OMA" id="GTHFIME"/>
<dbReference type="Pfam" id="PF00685">
    <property type="entry name" value="Sulfotransfer_1"/>
    <property type="match status" value="1"/>
</dbReference>
<dbReference type="GO" id="GO:0051923">
    <property type="term" value="P:sulfation"/>
    <property type="evidence" value="ECO:0000318"/>
    <property type="project" value="GO_Central"/>
</dbReference>
<accession>A0A7M7N0B5</accession>
<dbReference type="OrthoDB" id="205623at2759"/>
<evidence type="ECO:0000256" key="2">
    <source>
        <dbReference type="ARBA" id="ARBA00022679"/>
    </source>
</evidence>
<dbReference type="AlphaFoldDB" id="A0A7M7N0B5"/>
<reference evidence="4" key="2">
    <citation type="submission" date="2021-01" db="UniProtKB">
        <authorList>
            <consortium name="EnsemblMetazoa"/>
        </authorList>
    </citation>
    <scope>IDENTIFICATION</scope>
</reference>
<evidence type="ECO:0000313" key="5">
    <source>
        <dbReference type="Proteomes" id="UP000007110"/>
    </source>
</evidence>
<dbReference type="InterPro" id="IPR027417">
    <property type="entry name" value="P-loop_NTPase"/>
</dbReference>
<dbReference type="KEGG" id="spu:590946"/>